<gene>
    <name evidence="2" type="ORF">Val02_37220</name>
</gene>
<comment type="caution">
    <text evidence="2">The sequence shown here is derived from an EMBL/GenBank/DDBJ whole genome shotgun (WGS) entry which is preliminary data.</text>
</comment>
<feature type="domain" description="Ricin B lectin" evidence="1">
    <location>
        <begin position="60"/>
        <end position="129"/>
    </location>
</feature>
<protein>
    <recommendedName>
        <fullName evidence="1">Ricin B lectin domain-containing protein</fullName>
    </recommendedName>
</protein>
<dbReference type="InterPro" id="IPR000772">
    <property type="entry name" value="Ricin_B_lectin"/>
</dbReference>
<dbReference type="EMBL" id="BOPF01000012">
    <property type="protein sequence ID" value="GIJ46836.1"/>
    <property type="molecule type" value="Genomic_DNA"/>
</dbReference>
<dbReference type="Pfam" id="PF14200">
    <property type="entry name" value="RicinB_lectin_2"/>
    <property type="match status" value="1"/>
</dbReference>
<keyword evidence="3" id="KW-1185">Reference proteome</keyword>
<dbReference type="Proteomes" id="UP000619260">
    <property type="component" value="Unassembled WGS sequence"/>
</dbReference>
<dbReference type="CDD" id="cd00161">
    <property type="entry name" value="beta-trefoil_Ricin-like"/>
    <property type="match status" value="1"/>
</dbReference>
<proteinExistence type="predicted"/>
<name>A0A8J3YN22_9ACTN</name>
<dbReference type="PROSITE" id="PS50231">
    <property type="entry name" value="RICIN_B_LECTIN"/>
    <property type="match status" value="1"/>
</dbReference>
<evidence type="ECO:0000259" key="1">
    <source>
        <dbReference type="Pfam" id="PF14200"/>
    </source>
</evidence>
<organism evidence="2 3">
    <name type="scientific">Virgisporangium aliadipatigenens</name>
    <dbReference type="NCBI Taxonomy" id="741659"/>
    <lineage>
        <taxon>Bacteria</taxon>
        <taxon>Bacillati</taxon>
        <taxon>Actinomycetota</taxon>
        <taxon>Actinomycetes</taxon>
        <taxon>Micromonosporales</taxon>
        <taxon>Micromonosporaceae</taxon>
        <taxon>Virgisporangium</taxon>
    </lineage>
</organism>
<evidence type="ECO:0000313" key="2">
    <source>
        <dbReference type="EMBL" id="GIJ46836.1"/>
    </source>
</evidence>
<reference evidence="2" key="1">
    <citation type="submission" date="2021-01" db="EMBL/GenBank/DDBJ databases">
        <title>Whole genome shotgun sequence of Virgisporangium aliadipatigenens NBRC 105644.</title>
        <authorList>
            <person name="Komaki H."/>
            <person name="Tamura T."/>
        </authorList>
    </citation>
    <scope>NUCLEOTIDE SEQUENCE</scope>
    <source>
        <strain evidence="2">NBRC 105644</strain>
    </source>
</reference>
<dbReference type="Gene3D" id="2.80.10.50">
    <property type="match status" value="2"/>
</dbReference>
<evidence type="ECO:0000313" key="3">
    <source>
        <dbReference type="Proteomes" id="UP000619260"/>
    </source>
</evidence>
<dbReference type="AlphaFoldDB" id="A0A8J3YN22"/>
<dbReference type="SUPFAM" id="SSF50370">
    <property type="entry name" value="Ricin B-like lectins"/>
    <property type="match status" value="1"/>
</dbReference>
<accession>A0A8J3YN22</accession>
<dbReference type="InterPro" id="IPR035992">
    <property type="entry name" value="Ricin_B-like_lectins"/>
</dbReference>
<sequence length="209" mass="23886">MSPRRGRPPFSVPYRLEGIDMPNTHTWAERRRKVLGLLSVTLLALTVLVTTANAAQAGPGPFYYIVAEHSGKVLMPENHSKDPGVRIVQMPRGGFGAQHWKVRHVENLSNGQTIRKFENRHSHLCITIVDHEPGLLTQDQCETGGWYREWTVSNWNDLWAERPVKIWSHESNLCMDMYGGWVDDYTPAAQYWCHSGPNQTFRVDYVEGT</sequence>